<dbReference type="InterPro" id="IPR036987">
    <property type="entry name" value="SRA-YDG_sf"/>
</dbReference>
<dbReference type="EMBL" id="JASBNA010000070">
    <property type="protein sequence ID" value="KAK7678597.1"/>
    <property type="molecule type" value="Genomic_DNA"/>
</dbReference>
<reference evidence="5 6" key="1">
    <citation type="submission" date="2022-09" db="EMBL/GenBank/DDBJ databases">
        <authorList>
            <person name="Palmer J.M."/>
        </authorList>
    </citation>
    <scope>NUCLEOTIDE SEQUENCE [LARGE SCALE GENOMIC DNA]</scope>
    <source>
        <strain evidence="5 6">DSM 7382</strain>
    </source>
</reference>
<evidence type="ECO:0000313" key="6">
    <source>
        <dbReference type="Proteomes" id="UP001385951"/>
    </source>
</evidence>
<organism evidence="5 6">
    <name type="scientific">Cerrena zonata</name>
    <dbReference type="NCBI Taxonomy" id="2478898"/>
    <lineage>
        <taxon>Eukaryota</taxon>
        <taxon>Fungi</taxon>
        <taxon>Dikarya</taxon>
        <taxon>Basidiomycota</taxon>
        <taxon>Agaricomycotina</taxon>
        <taxon>Agaricomycetes</taxon>
        <taxon>Polyporales</taxon>
        <taxon>Cerrenaceae</taxon>
        <taxon>Cerrena</taxon>
    </lineage>
</organism>
<dbReference type="Pfam" id="PF02182">
    <property type="entry name" value="SAD_SRA"/>
    <property type="match status" value="1"/>
</dbReference>
<evidence type="ECO:0000313" key="5">
    <source>
        <dbReference type="EMBL" id="KAK7678597.1"/>
    </source>
</evidence>
<proteinExistence type="predicted"/>
<sequence length="103" mass="11631">MDRRYRYDGLYVIDDFNMEVGKAGFQVCKFALRRLPDQGLIPVQRPLMPATFDGWPMHVKTPSNESDSKDAGPTLDISSPSQCLLNHYRLLQRAPPLPPSEGV</sequence>
<evidence type="ECO:0000256" key="2">
    <source>
        <dbReference type="PROSITE-ProRule" id="PRU00358"/>
    </source>
</evidence>
<dbReference type="InterPro" id="IPR003105">
    <property type="entry name" value="SRA_YDG"/>
</dbReference>
<keyword evidence="6" id="KW-1185">Reference proteome</keyword>
<evidence type="ECO:0000256" key="3">
    <source>
        <dbReference type="SAM" id="MobiDB-lite"/>
    </source>
</evidence>
<dbReference type="PROSITE" id="PS51015">
    <property type="entry name" value="YDG"/>
    <property type="match status" value="1"/>
</dbReference>
<dbReference type="GO" id="GO:0005634">
    <property type="term" value="C:nucleus"/>
    <property type="evidence" value="ECO:0007669"/>
    <property type="project" value="UniProtKB-SubCell"/>
</dbReference>
<feature type="domain" description="YDG" evidence="4">
    <location>
        <begin position="1"/>
        <end position="34"/>
    </location>
</feature>
<protein>
    <recommendedName>
        <fullName evidence="4">YDG domain-containing protein</fullName>
    </recommendedName>
</protein>
<dbReference type="SUPFAM" id="SSF88697">
    <property type="entry name" value="PUA domain-like"/>
    <property type="match status" value="1"/>
</dbReference>
<comment type="caution">
    <text evidence="5">The sequence shown here is derived from an EMBL/GenBank/DDBJ whole genome shotgun (WGS) entry which is preliminary data.</text>
</comment>
<comment type="subcellular location">
    <subcellularLocation>
        <location evidence="2">Nucleus</location>
    </subcellularLocation>
</comment>
<name>A0AAW0FMU1_9APHY</name>
<evidence type="ECO:0000259" key="4">
    <source>
        <dbReference type="PROSITE" id="PS51015"/>
    </source>
</evidence>
<accession>A0AAW0FMU1</accession>
<gene>
    <name evidence="5" type="ORF">QCA50_018469</name>
</gene>
<dbReference type="InterPro" id="IPR015947">
    <property type="entry name" value="PUA-like_sf"/>
</dbReference>
<keyword evidence="1 2" id="KW-0539">Nucleus</keyword>
<evidence type="ECO:0000256" key="1">
    <source>
        <dbReference type="ARBA" id="ARBA00023242"/>
    </source>
</evidence>
<dbReference type="AlphaFoldDB" id="A0AAW0FMU1"/>
<dbReference type="Gene3D" id="2.30.280.10">
    <property type="entry name" value="SRA-YDG"/>
    <property type="match status" value="1"/>
</dbReference>
<dbReference type="Proteomes" id="UP001385951">
    <property type="component" value="Unassembled WGS sequence"/>
</dbReference>
<feature type="region of interest" description="Disordered" evidence="3">
    <location>
        <begin position="54"/>
        <end position="80"/>
    </location>
</feature>